<dbReference type="AlphaFoldDB" id="A0A6A4FI59"/>
<protein>
    <recommendedName>
        <fullName evidence="5">Secreted protein</fullName>
    </recommendedName>
</protein>
<feature type="signal peptide" evidence="2">
    <location>
        <begin position="1"/>
        <end position="21"/>
    </location>
</feature>
<evidence type="ECO:0008006" key="5">
    <source>
        <dbReference type="Google" id="ProtNLM"/>
    </source>
</evidence>
<sequence length="103" mass="11772">MNFFICAVITALCGPSQSTAAGRTWSMLLWYTWYRFMSSHNHNYQTTCSVRTACTSDFHSAFSARPYCARRRQRFDMGGPDRRARLARSRTPSPETPVTPPLT</sequence>
<evidence type="ECO:0000313" key="3">
    <source>
        <dbReference type="EMBL" id="KAE9349344.1"/>
    </source>
</evidence>
<feature type="compositionally biased region" description="Pro residues" evidence="1">
    <location>
        <begin position="94"/>
        <end position="103"/>
    </location>
</feature>
<organism evidence="3 4">
    <name type="scientific">Phytophthora rubi</name>
    <dbReference type="NCBI Taxonomy" id="129364"/>
    <lineage>
        <taxon>Eukaryota</taxon>
        <taxon>Sar</taxon>
        <taxon>Stramenopiles</taxon>
        <taxon>Oomycota</taxon>
        <taxon>Peronosporomycetes</taxon>
        <taxon>Peronosporales</taxon>
        <taxon>Peronosporaceae</taxon>
        <taxon>Phytophthora</taxon>
    </lineage>
</organism>
<evidence type="ECO:0000313" key="4">
    <source>
        <dbReference type="Proteomes" id="UP000434957"/>
    </source>
</evidence>
<evidence type="ECO:0000256" key="1">
    <source>
        <dbReference type="SAM" id="MobiDB-lite"/>
    </source>
</evidence>
<accession>A0A6A4FI59</accession>
<gene>
    <name evidence="3" type="ORF">PR003_g5924</name>
</gene>
<comment type="caution">
    <text evidence="3">The sequence shown here is derived from an EMBL/GenBank/DDBJ whole genome shotgun (WGS) entry which is preliminary data.</text>
</comment>
<feature type="chain" id="PRO_5025391249" description="Secreted protein" evidence="2">
    <location>
        <begin position="22"/>
        <end position="103"/>
    </location>
</feature>
<evidence type="ECO:0000256" key="2">
    <source>
        <dbReference type="SAM" id="SignalP"/>
    </source>
</evidence>
<dbReference type="EMBL" id="QXFT01000255">
    <property type="protein sequence ID" value="KAE9349344.1"/>
    <property type="molecule type" value="Genomic_DNA"/>
</dbReference>
<proteinExistence type="predicted"/>
<keyword evidence="4" id="KW-1185">Reference proteome</keyword>
<name>A0A6A4FI59_9STRA</name>
<keyword evidence="2" id="KW-0732">Signal</keyword>
<dbReference type="Proteomes" id="UP000434957">
    <property type="component" value="Unassembled WGS sequence"/>
</dbReference>
<reference evidence="3 4" key="1">
    <citation type="submission" date="2018-08" db="EMBL/GenBank/DDBJ databases">
        <title>Genomic investigation of the strawberry pathogen Phytophthora fragariae indicates pathogenicity is determined by transcriptional variation in three key races.</title>
        <authorList>
            <person name="Adams T.M."/>
            <person name="Armitage A.D."/>
            <person name="Sobczyk M.K."/>
            <person name="Bates H.J."/>
            <person name="Dunwell J.M."/>
            <person name="Nellist C.F."/>
            <person name="Harrison R.J."/>
        </authorList>
    </citation>
    <scope>NUCLEOTIDE SEQUENCE [LARGE SCALE GENOMIC DNA]</scope>
    <source>
        <strain evidence="3 4">SCRP333</strain>
    </source>
</reference>
<feature type="region of interest" description="Disordered" evidence="1">
    <location>
        <begin position="75"/>
        <end position="103"/>
    </location>
</feature>